<organism evidence="4 5">
    <name type="scientific">Forsythia ovata</name>
    <dbReference type="NCBI Taxonomy" id="205694"/>
    <lineage>
        <taxon>Eukaryota</taxon>
        <taxon>Viridiplantae</taxon>
        <taxon>Streptophyta</taxon>
        <taxon>Embryophyta</taxon>
        <taxon>Tracheophyta</taxon>
        <taxon>Spermatophyta</taxon>
        <taxon>Magnoliopsida</taxon>
        <taxon>eudicotyledons</taxon>
        <taxon>Gunneridae</taxon>
        <taxon>Pentapetalae</taxon>
        <taxon>asterids</taxon>
        <taxon>lamiids</taxon>
        <taxon>Lamiales</taxon>
        <taxon>Oleaceae</taxon>
        <taxon>Forsythieae</taxon>
        <taxon>Forsythia</taxon>
    </lineage>
</organism>
<feature type="domain" description="VHS" evidence="3">
    <location>
        <begin position="13"/>
        <end position="78"/>
    </location>
</feature>
<name>A0ABD1W3N5_9LAMI</name>
<evidence type="ECO:0000256" key="2">
    <source>
        <dbReference type="SAM" id="MobiDB-lite"/>
    </source>
</evidence>
<dbReference type="InterPro" id="IPR044836">
    <property type="entry name" value="TOL_plant"/>
</dbReference>
<dbReference type="AlphaFoldDB" id="A0ABD1W3N5"/>
<feature type="region of interest" description="Disordered" evidence="2">
    <location>
        <begin position="216"/>
        <end position="307"/>
    </location>
</feature>
<reference evidence="5" key="1">
    <citation type="submission" date="2024-07" db="EMBL/GenBank/DDBJ databases">
        <title>Two chromosome-level genome assemblies of Korean endemic species Abeliophyllum distichum and Forsythia ovata (Oleaceae).</title>
        <authorList>
            <person name="Jang H."/>
        </authorList>
    </citation>
    <scope>NUCLEOTIDE SEQUENCE [LARGE SCALE GENOMIC DNA]</scope>
</reference>
<dbReference type="InterPro" id="IPR002014">
    <property type="entry name" value="VHS_dom"/>
</dbReference>
<feature type="compositionally biased region" description="Polar residues" evidence="2">
    <location>
        <begin position="286"/>
        <end position="307"/>
    </location>
</feature>
<evidence type="ECO:0000259" key="3">
    <source>
        <dbReference type="PROSITE" id="PS50179"/>
    </source>
</evidence>
<sequence>MEGGDVVGFHVILSLLETIVKNCGDIVHMHVAEKDLLHEMVRIVKNMRCLTEIQNARGIMDVPGNKEVHVKGKVCLLLATAACLQGLRQEVIVDLVEQCRTYKQRVPSTKQFASGTTTVQSDKTKPEPVRSLGDVDAPLIDTGDSKQSKEGAGLGTRLALPVPPASSGQSTTPTKADPKIDLLSGDDFSLAIVPVGEPQPASPAASQQNALAPVDMFSQSNNNPSSNSVGQAYPSSPQFQQQQNFHSQGSTSPWNGQITQQHQPTSPVYGAQNGGAFPPPPWEAQLDNSQFANNQPPPQMQVTATHSQPFPSGSYLPGSPVANDQVVGMYIQPITGGNFTAINNQGMGLHPQPIQGPQMGMFSHPMQSGQMAYMYAQQMHGNQMANYGYGYGQQQNAQFLEQNISGLSIRDDSMLRNSSYSSVPRAKHFRDNVGSI</sequence>
<feature type="compositionally biased region" description="Polar residues" evidence="2">
    <location>
        <begin position="251"/>
        <end position="266"/>
    </location>
</feature>
<dbReference type="PROSITE" id="PS50179">
    <property type="entry name" value="VHS"/>
    <property type="match status" value="1"/>
</dbReference>
<evidence type="ECO:0000313" key="5">
    <source>
        <dbReference type="Proteomes" id="UP001604277"/>
    </source>
</evidence>
<protein>
    <submittedName>
        <fullName evidence="4">ENTH/VHS/GAT family protein</fullName>
    </submittedName>
</protein>
<dbReference type="EMBL" id="JBFOLJ010000004">
    <property type="protein sequence ID" value="KAL2544090.1"/>
    <property type="molecule type" value="Genomic_DNA"/>
</dbReference>
<evidence type="ECO:0000256" key="1">
    <source>
        <dbReference type="ARBA" id="ARBA00007708"/>
    </source>
</evidence>
<dbReference type="PANTHER" id="PTHR45898">
    <property type="entry name" value="TOM1-LIKE PROTEIN"/>
    <property type="match status" value="1"/>
</dbReference>
<evidence type="ECO:0000313" key="4">
    <source>
        <dbReference type="EMBL" id="KAL2544090.1"/>
    </source>
</evidence>
<keyword evidence="5" id="KW-1185">Reference proteome</keyword>
<comment type="similarity">
    <text evidence="1">Belongs to the TOM1 family.</text>
</comment>
<comment type="caution">
    <text evidence="4">The sequence shown here is derived from an EMBL/GenBank/DDBJ whole genome shotgun (WGS) entry which is preliminary data.</text>
</comment>
<dbReference type="InterPro" id="IPR008942">
    <property type="entry name" value="ENTH_VHS"/>
</dbReference>
<feature type="region of interest" description="Disordered" evidence="2">
    <location>
        <begin position="110"/>
        <end position="182"/>
    </location>
</feature>
<dbReference type="Proteomes" id="UP001604277">
    <property type="component" value="Unassembled WGS sequence"/>
</dbReference>
<proteinExistence type="inferred from homology"/>
<dbReference type="SUPFAM" id="SSF48464">
    <property type="entry name" value="ENTH/VHS domain"/>
    <property type="match status" value="1"/>
</dbReference>
<dbReference type="Gene3D" id="1.25.40.90">
    <property type="match status" value="1"/>
</dbReference>
<feature type="compositionally biased region" description="Low complexity" evidence="2">
    <location>
        <begin position="218"/>
        <end position="250"/>
    </location>
</feature>
<dbReference type="PANTHER" id="PTHR45898:SF4">
    <property type="entry name" value="TARGET OF MYB PROTEIN 1"/>
    <property type="match status" value="1"/>
</dbReference>
<gene>
    <name evidence="4" type="ORF">Fot_13323</name>
</gene>
<feature type="compositionally biased region" description="Polar residues" evidence="2">
    <location>
        <begin position="110"/>
        <end position="121"/>
    </location>
</feature>
<accession>A0ABD1W3N5</accession>